<dbReference type="SUPFAM" id="SSF53167">
    <property type="entry name" value="Purine and uridine phosphorylases"/>
    <property type="match status" value="1"/>
</dbReference>
<keyword evidence="2" id="KW-1185">Reference proteome</keyword>
<dbReference type="Gene3D" id="3.40.50.1580">
    <property type="entry name" value="Nucleoside phosphorylase domain"/>
    <property type="match status" value="1"/>
</dbReference>
<dbReference type="PANTHER" id="PTHR46082:SF11">
    <property type="entry name" value="AAA+ ATPASE DOMAIN-CONTAINING PROTEIN-RELATED"/>
    <property type="match status" value="1"/>
</dbReference>
<reference evidence="1 2" key="1">
    <citation type="submission" date="2016-11" db="EMBL/GenBank/DDBJ databases">
        <title>Draft Genome Assembly of Colletotrichum chlorophyti a pathogen of herbaceous plants.</title>
        <authorList>
            <person name="Gan P."/>
            <person name="Narusaka M."/>
            <person name="Tsushima A."/>
            <person name="Narusaka Y."/>
            <person name="Takano Y."/>
            <person name="Shirasu K."/>
        </authorList>
    </citation>
    <scope>NUCLEOTIDE SEQUENCE [LARGE SCALE GENOMIC DNA]</scope>
    <source>
        <strain evidence="1 2">NTL11</strain>
    </source>
</reference>
<comment type="caution">
    <text evidence="1">The sequence shown here is derived from an EMBL/GenBank/DDBJ whole genome shotgun (WGS) entry which is preliminary data.</text>
</comment>
<gene>
    <name evidence="1" type="ORF">CCHL11_02167</name>
</gene>
<dbReference type="PANTHER" id="PTHR46082">
    <property type="entry name" value="ATP/GTP-BINDING PROTEIN-RELATED"/>
    <property type="match status" value="1"/>
</dbReference>
<accession>A0A1Q8S6K0</accession>
<dbReference type="STRING" id="708187.A0A1Q8S6K0"/>
<proteinExistence type="predicted"/>
<dbReference type="GO" id="GO:0009116">
    <property type="term" value="P:nucleoside metabolic process"/>
    <property type="evidence" value="ECO:0007669"/>
    <property type="project" value="InterPro"/>
</dbReference>
<dbReference type="Proteomes" id="UP000186583">
    <property type="component" value="Unassembled WGS sequence"/>
</dbReference>
<organism evidence="1 2">
    <name type="scientific">Colletotrichum chlorophyti</name>
    <dbReference type="NCBI Taxonomy" id="708187"/>
    <lineage>
        <taxon>Eukaryota</taxon>
        <taxon>Fungi</taxon>
        <taxon>Dikarya</taxon>
        <taxon>Ascomycota</taxon>
        <taxon>Pezizomycotina</taxon>
        <taxon>Sordariomycetes</taxon>
        <taxon>Hypocreomycetidae</taxon>
        <taxon>Glomerellales</taxon>
        <taxon>Glomerellaceae</taxon>
        <taxon>Colletotrichum</taxon>
    </lineage>
</organism>
<evidence type="ECO:0008006" key="3">
    <source>
        <dbReference type="Google" id="ProtNLM"/>
    </source>
</evidence>
<evidence type="ECO:0000313" key="1">
    <source>
        <dbReference type="EMBL" id="OLN97084.1"/>
    </source>
</evidence>
<evidence type="ECO:0000313" key="2">
    <source>
        <dbReference type="Proteomes" id="UP000186583"/>
    </source>
</evidence>
<dbReference type="InterPro" id="IPR035994">
    <property type="entry name" value="Nucleoside_phosphorylase_sf"/>
</dbReference>
<sequence>MGGLYLWVHRERILQTPFIVASPFIQRHLQSPHESAVASVKRLPSPQMYTIGWITALDKELTAALAVLEEEHQKPENFRKQPRDTNNYAWGRIGDHNVVIASLAAGKYSTVSAATTAGSMINSLLHLRFGLMVGIGGGIPRLADNIDIRLGDVVYDLGKLQSDGRFKRVGSLAPPPEVLLKGLAAPKARRRPKGPRIRQILDDMLRNHPLLAEAEPDDDAFVHQGVQNDRLFEASSIHVQRPDRQSALSSAATVPQDISKLQSAMAWLWSFLWLLYASAMASTNAATSTFPFEDASLQEATQTRACPHCDPKKEIKRRERRSPDPFVHYGVIASGNSVVKDGISRDEIVQRLENKCICFEMEAAGLMDNFPCLVIRGICDYVDTHKNDRWQNYSAATAAAFAKELLGVMDSDDVERAKRIEEITKR</sequence>
<dbReference type="OrthoDB" id="1577640at2759"/>
<dbReference type="AlphaFoldDB" id="A0A1Q8S6K0"/>
<dbReference type="InterPro" id="IPR053137">
    <property type="entry name" value="NLR-like"/>
</dbReference>
<dbReference type="EMBL" id="MPGH01000011">
    <property type="protein sequence ID" value="OLN97084.1"/>
    <property type="molecule type" value="Genomic_DNA"/>
</dbReference>
<name>A0A1Q8S6K0_9PEZI</name>
<protein>
    <recommendedName>
        <fullName evidence="3">Nucleoside phosphorylase domain-containing protein</fullName>
    </recommendedName>
</protein>
<dbReference type="GO" id="GO:0003824">
    <property type="term" value="F:catalytic activity"/>
    <property type="evidence" value="ECO:0007669"/>
    <property type="project" value="InterPro"/>
</dbReference>